<dbReference type="InterPro" id="IPR003656">
    <property type="entry name" value="Znf_BED"/>
</dbReference>
<dbReference type="SMART" id="SM00614">
    <property type="entry name" value="ZnF_BED"/>
    <property type="match status" value="1"/>
</dbReference>
<proteinExistence type="predicted"/>
<evidence type="ECO:0000256" key="1">
    <source>
        <dbReference type="ARBA" id="ARBA00022723"/>
    </source>
</evidence>
<reference evidence="7" key="2">
    <citation type="submission" date="2017-10" db="EMBL/GenBank/DDBJ databases">
        <title>Ladona fulva Genome sequencing and assembly.</title>
        <authorList>
            <person name="Murali S."/>
            <person name="Richards S."/>
            <person name="Bandaranaike D."/>
            <person name="Bellair M."/>
            <person name="Blankenburg K."/>
            <person name="Chao H."/>
            <person name="Dinh H."/>
            <person name="Doddapaneni H."/>
            <person name="Dugan-Rocha S."/>
            <person name="Elkadiri S."/>
            <person name="Gnanaolivu R."/>
            <person name="Hernandez B."/>
            <person name="Skinner E."/>
            <person name="Javaid M."/>
            <person name="Lee S."/>
            <person name="Li M."/>
            <person name="Ming W."/>
            <person name="Munidasa M."/>
            <person name="Muniz J."/>
            <person name="Nguyen L."/>
            <person name="Hughes D."/>
            <person name="Osuji N."/>
            <person name="Pu L.-L."/>
            <person name="Puazo M."/>
            <person name="Qu C."/>
            <person name="Quiroz J."/>
            <person name="Raj R."/>
            <person name="Weissenberger G."/>
            <person name="Xin Y."/>
            <person name="Zou X."/>
            <person name="Han Y."/>
            <person name="Worley K."/>
            <person name="Muzny D."/>
            <person name="Gibbs R."/>
        </authorList>
    </citation>
    <scope>NUCLEOTIDE SEQUENCE</scope>
    <source>
        <strain evidence="7">Sampled in the wild</strain>
    </source>
</reference>
<keyword evidence="1" id="KW-0479">Metal-binding</keyword>
<dbReference type="Proteomes" id="UP000792457">
    <property type="component" value="Unassembled WGS sequence"/>
</dbReference>
<evidence type="ECO:0000256" key="2">
    <source>
        <dbReference type="ARBA" id="ARBA00022771"/>
    </source>
</evidence>
<dbReference type="InterPro" id="IPR036236">
    <property type="entry name" value="Znf_C2H2_sf"/>
</dbReference>
<keyword evidence="2 4" id="KW-0863">Zinc-finger</keyword>
<keyword evidence="3" id="KW-0862">Zinc</keyword>
<evidence type="ECO:0000313" key="7">
    <source>
        <dbReference type="EMBL" id="KAG8229274.1"/>
    </source>
</evidence>
<evidence type="ECO:0000256" key="5">
    <source>
        <dbReference type="SAM" id="MobiDB-lite"/>
    </source>
</evidence>
<evidence type="ECO:0000259" key="6">
    <source>
        <dbReference type="PROSITE" id="PS50808"/>
    </source>
</evidence>
<reference evidence="7" key="1">
    <citation type="submission" date="2013-04" db="EMBL/GenBank/DDBJ databases">
        <authorList>
            <person name="Qu J."/>
            <person name="Murali S.C."/>
            <person name="Bandaranaike D."/>
            <person name="Bellair M."/>
            <person name="Blankenburg K."/>
            <person name="Chao H."/>
            <person name="Dinh H."/>
            <person name="Doddapaneni H."/>
            <person name="Downs B."/>
            <person name="Dugan-Rocha S."/>
            <person name="Elkadiri S."/>
            <person name="Gnanaolivu R.D."/>
            <person name="Hernandez B."/>
            <person name="Javaid M."/>
            <person name="Jayaseelan J.C."/>
            <person name="Lee S."/>
            <person name="Li M."/>
            <person name="Ming W."/>
            <person name="Munidasa M."/>
            <person name="Muniz J."/>
            <person name="Nguyen L."/>
            <person name="Ongeri F."/>
            <person name="Osuji N."/>
            <person name="Pu L.-L."/>
            <person name="Puazo M."/>
            <person name="Qu C."/>
            <person name="Quiroz J."/>
            <person name="Raj R."/>
            <person name="Weissenberger G."/>
            <person name="Xin Y."/>
            <person name="Zou X."/>
            <person name="Han Y."/>
            <person name="Richards S."/>
            <person name="Worley K."/>
            <person name="Muzny D."/>
            <person name="Gibbs R."/>
        </authorList>
    </citation>
    <scope>NUCLEOTIDE SEQUENCE</scope>
    <source>
        <strain evidence="7">Sampled in the wild</strain>
    </source>
</reference>
<evidence type="ECO:0000313" key="8">
    <source>
        <dbReference type="Proteomes" id="UP000792457"/>
    </source>
</evidence>
<organism evidence="7 8">
    <name type="scientific">Ladona fulva</name>
    <name type="common">Scarce chaser dragonfly</name>
    <name type="synonym">Libellula fulva</name>
    <dbReference type="NCBI Taxonomy" id="123851"/>
    <lineage>
        <taxon>Eukaryota</taxon>
        <taxon>Metazoa</taxon>
        <taxon>Ecdysozoa</taxon>
        <taxon>Arthropoda</taxon>
        <taxon>Hexapoda</taxon>
        <taxon>Insecta</taxon>
        <taxon>Pterygota</taxon>
        <taxon>Palaeoptera</taxon>
        <taxon>Odonata</taxon>
        <taxon>Epiprocta</taxon>
        <taxon>Anisoptera</taxon>
        <taxon>Libelluloidea</taxon>
        <taxon>Libellulidae</taxon>
        <taxon>Ladona</taxon>
    </lineage>
</organism>
<dbReference type="OrthoDB" id="7699631at2759"/>
<feature type="region of interest" description="Disordered" evidence="5">
    <location>
        <begin position="203"/>
        <end position="229"/>
    </location>
</feature>
<accession>A0A8K0K836</accession>
<dbReference type="PROSITE" id="PS50808">
    <property type="entry name" value="ZF_BED"/>
    <property type="match status" value="1"/>
</dbReference>
<dbReference type="GO" id="GO:0003677">
    <property type="term" value="F:DNA binding"/>
    <property type="evidence" value="ECO:0007669"/>
    <property type="project" value="InterPro"/>
</dbReference>
<dbReference type="SUPFAM" id="SSF57667">
    <property type="entry name" value="beta-beta-alpha zinc fingers"/>
    <property type="match status" value="1"/>
</dbReference>
<feature type="domain" description="BED-type" evidence="6">
    <location>
        <begin position="68"/>
        <end position="119"/>
    </location>
</feature>
<name>A0A8K0K836_LADFU</name>
<dbReference type="AlphaFoldDB" id="A0A8K0K836"/>
<protein>
    <recommendedName>
        <fullName evidence="6">BED-type domain-containing protein</fullName>
    </recommendedName>
</protein>
<dbReference type="EMBL" id="KZ308421">
    <property type="protein sequence ID" value="KAG8229274.1"/>
    <property type="molecule type" value="Genomic_DNA"/>
</dbReference>
<sequence>MAASPVFDIAPSSVPNAESVVDILEWQDVLEASSIVDEKAVSSISANDGLERMSMLRCMLRLLIAMKPTTSAIWNFFCEIDSNMVKCNICERIYSRNGGTTTLLKRHLKAFHRDKYEELLRLEKEPRLAIECDLKTLLEKAKNREGLQLLGPATTSADLSLTSSHTELFHFWAFQKHILSSIGEAGSEIGLRIGADLPLFKVTSPTPPAPSDSSQGRCFATETGGPEAT</sequence>
<dbReference type="Pfam" id="PF02892">
    <property type="entry name" value="zf-BED"/>
    <property type="match status" value="1"/>
</dbReference>
<keyword evidence="8" id="KW-1185">Reference proteome</keyword>
<evidence type="ECO:0000256" key="4">
    <source>
        <dbReference type="PROSITE-ProRule" id="PRU00027"/>
    </source>
</evidence>
<dbReference type="GO" id="GO:0008270">
    <property type="term" value="F:zinc ion binding"/>
    <property type="evidence" value="ECO:0007669"/>
    <property type="project" value="UniProtKB-KW"/>
</dbReference>
<comment type="caution">
    <text evidence="7">The sequence shown here is derived from an EMBL/GenBank/DDBJ whole genome shotgun (WGS) entry which is preliminary data.</text>
</comment>
<evidence type="ECO:0000256" key="3">
    <source>
        <dbReference type="ARBA" id="ARBA00022833"/>
    </source>
</evidence>
<gene>
    <name evidence="7" type="ORF">J437_LFUL009635</name>
</gene>